<comment type="caution">
    <text evidence="13">The sequence shown here is derived from an EMBL/GenBank/DDBJ whole genome shotgun (WGS) entry which is preliminary data.</text>
</comment>
<feature type="domain" description="TonB-dependent receptor plug" evidence="12">
    <location>
        <begin position="118"/>
        <end position="224"/>
    </location>
</feature>
<proteinExistence type="inferred from homology"/>
<dbReference type="SUPFAM" id="SSF49464">
    <property type="entry name" value="Carboxypeptidase regulatory domain-like"/>
    <property type="match status" value="1"/>
</dbReference>
<reference evidence="13 14" key="1">
    <citation type="submission" date="2019-08" db="EMBL/GenBank/DDBJ databases">
        <title>Genome of Aequorivita lipolytica Y10-2 (type strain).</title>
        <authorList>
            <person name="Bowman J.P."/>
        </authorList>
    </citation>
    <scope>NUCLEOTIDE SEQUENCE [LARGE SCALE GENOMIC DNA]</scope>
    <source>
        <strain evidence="13 14">Y10-2</strain>
    </source>
</reference>
<dbReference type="AlphaFoldDB" id="A0A5C6YTV4"/>
<keyword evidence="5 9" id="KW-0798">TonB box</keyword>
<keyword evidence="14" id="KW-1185">Reference proteome</keyword>
<dbReference type="OrthoDB" id="9768177at2"/>
<dbReference type="InterPro" id="IPR039426">
    <property type="entry name" value="TonB-dep_rcpt-like"/>
</dbReference>
<evidence type="ECO:0000256" key="7">
    <source>
        <dbReference type="ARBA" id="ARBA00023237"/>
    </source>
</evidence>
<dbReference type="Proteomes" id="UP000321945">
    <property type="component" value="Unassembled WGS sequence"/>
</dbReference>
<evidence type="ECO:0000256" key="5">
    <source>
        <dbReference type="ARBA" id="ARBA00023077"/>
    </source>
</evidence>
<dbReference type="InterPro" id="IPR012910">
    <property type="entry name" value="Plug_dom"/>
</dbReference>
<feature type="chain" id="PRO_5022816830" evidence="10">
    <location>
        <begin position="23"/>
        <end position="1023"/>
    </location>
</feature>
<evidence type="ECO:0000256" key="10">
    <source>
        <dbReference type="SAM" id="SignalP"/>
    </source>
</evidence>
<dbReference type="InterPro" id="IPR023997">
    <property type="entry name" value="TonB-dep_OMP_SusC/RagA_CS"/>
</dbReference>
<comment type="similarity">
    <text evidence="8 9">Belongs to the TonB-dependent receptor family.</text>
</comment>
<dbReference type="InterPro" id="IPR000531">
    <property type="entry name" value="Beta-barrel_TonB"/>
</dbReference>
<dbReference type="FunFam" id="2.60.40.1120:FF:000003">
    <property type="entry name" value="Outer membrane protein Omp121"/>
    <property type="match status" value="1"/>
</dbReference>
<feature type="signal peptide" evidence="10">
    <location>
        <begin position="1"/>
        <end position="22"/>
    </location>
</feature>
<dbReference type="InterPro" id="IPR037066">
    <property type="entry name" value="Plug_dom_sf"/>
</dbReference>
<evidence type="ECO:0000256" key="4">
    <source>
        <dbReference type="ARBA" id="ARBA00022692"/>
    </source>
</evidence>
<dbReference type="Gene3D" id="2.170.130.10">
    <property type="entry name" value="TonB-dependent receptor, plug domain"/>
    <property type="match status" value="1"/>
</dbReference>
<dbReference type="PROSITE" id="PS52016">
    <property type="entry name" value="TONB_DEPENDENT_REC_3"/>
    <property type="match status" value="1"/>
</dbReference>
<evidence type="ECO:0000256" key="8">
    <source>
        <dbReference type="PROSITE-ProRule" id="PRU01360"/>
    </source>
</evidence>
<dbReference type="EMBL" id="VORU01000001">
    <property type="protein sequence ID" value="TXD70901.1"/>
    <property type="molecule type" value="Genomic_DNA"/>
</dbReference>
<name>A0A5C6YTV4_9FLAO</name>
<evidence type="ECO:0000313" key="13">
    <source>
        <dbReference type="EMBL" id="TXD70901.1"/>
    </source>
</evidence>
<comment type="subcellular location">
    <subcellularLocation>
        <location evidence="1 8">Cell outer membrane</location>
        <topology evidence="1 8">Multi-pass membrane protein</topology>
    </subcellularLocation>
</comment>
<keyword evidence="6 8" id="KW-0472">Membrane</keyword>
<keyword evidence="10" id="KW-0732">Signal</keyword>
<accession>A0A5C6YTV4</accession>
<evidence type="ECO:0000259" key="12">
    <source>
        <dbReference type="Pfam" id="PF07715"/>
    </source>
</evidence>
<dbReference type="InterPro" id="IPR023996">
    <property type="entry name" value="TonB-dep_OMP_SusC/RagA"/>
</dbReference>
<evidence type="ECO:0000256" key="3">
    <source>
        <dbReference type="ARBA" id="ARBA00022452"/>
    </source>
</evidence>
<sequence>MRTKFSGILTLLLVLVVQLTFAQQKTITGTVTDDTGLPLPGANVIIKGTSSGTQSDFDGNYTISANVGQTLTFSYVGFDTKEVKVGAQNSINITLMPGASLEEVVVTGYSTRNQTVQTSAVVSISASELSQMAPTTSIDNMLQGKAAGVQVTAANGKPGQGAFVRIRGTGSLTAGASSPLYIVDGSPIREQDLANIPNEDIENITILKDAATTARYGSRGANGVVVITTKNGNRNKDAVIRFSSRYGVSSMIDPNYTMMNASQKLQYEAEMYALGVTGAATLPGVTTQPGSPERQQLLDREVDWRDIILKDGIVQNNSVAISGGAEKVDYYFSVSNDRNTGIIDNIDGFERLGTRLNVNFDAKEWLSVGVNVGYSRSMSDEPRDRNNTQNPFRGILDYNAYETEFLLDDEGNTVIDDNGNPVYNPTHTGFPIRGALLSEPSEDIDNQTIGSVDAVVTFSKNWSYGFNVAVNWGATRRESYSKPGGILDVILEGADNPTGNKFDDQQHRLDLTVSNRLVYNLNKNNHNLNVLGLYEYNMNEFNRLFVRSKGFPSALLTTQTNASTLDNGFTNRSRLTLVSYGAFADYDYQEKYLLSASVRRDGSSNFGTDVRYGTFYSGSLGWNIAKEDFFSVDAVNDFKIRAAYGTVGNRTGISRYASQGTVGFDSYPGGSSTIPTRVANPELQWETTETYNIGLELNMFNKRVRLVSDYFIRNTTDLLFPIPTTYESGVGSIDGNLGEIQNKGLEISLQADVFRSPDFTWTLGGNIIFLDTEIVELPDGEDITPEDAFNIRFKEGQKINEHFLVRYAGVDPATGRGLFYGADGNVYTADKLPTDENDNRVFQGKSTIADKEGGFFSNITYKGFGLRTDFVFKAGNWINNFVRSDRESDGLAIEDNQSTNAFNYWQQPGDTNVLPSPIYSTEDATVMGNSDRWLEKGDYIRMRNVTLSYSFPSKYLDKTPISSLRIYAQGQNLLTFTKFWGDPEVGLSSGETISFANAVAPGEATLYSYPNTKSIQFGLDVSF</sequence>
<evidence type="ECO:0000256" key="9">
    <source>
        <dbReference type="RuleBase" id="RU003357"/>
    </source>
</evidence>
<dbReference type="RefSeq" id="WP_111813932.1">
    <property type="nucleotide sequence ID" value="NZ_CBCRZQ010000001.1"/>
</dbReference>
<dbReference type="Pfam" id="PF00593">
    <property type="entry name" value="TonB_dep_Rec_b-barrel"/>
    <property type="match status" value="1"/>
</dbReference>
<dbReference type="InterPro" id="IPR008969">
    <property type="entry name" value="CarboxyPept-like_regulatory"/>
</dbReference>
<dbReference type="SUPFAM" id="SSF56935">
    <property type="entry name" value="Porins"/>
    <property type="match status" value="1"/>
</dbReference>
<keyword evidence="3 8" id="KW-1134">Transmembrane beta strand</keyword>
<keyword evidence="2 8" id="KW-0813">Transport</keyword>
<evidence type="ECO:0000259" key="11">
    <source>
        <dbReference type="Pfam" id="PF00593"/>
    </source>
</evidence>
<protein>
    <submittedName>
        <fullName evidence="13">SusC/RagA family TonB-linked outer membrane protein</fullName>
    </submittedName>
</protein>
<dbReference type="Pfam" id="PF13715">
    <property type="entry name" value="CarbopepD_reg_2"/>
    <property type="match status" value="1"/>
</dbReference>
<evidence type="ECO:0000256" key="2">
    <source>
        <dbReference type="ARBA" id="ARBA00022448"/>
    </source>
</evidence>
<keyword evidence="4 8" id="KW-0812">Transmembrane</keyword>
<organism evidence="13 14">
    <name type="scientific">Aequorivita lipolytica</name>
    <dbReference type="NCBI Taxonomy" id="153267"/>
    <lineage>
        <taxon>Bacteria</taxon>
        <taxon>Pseudomonadati</taxon>
        <taxon>Bacteroidota</taxon>
        <taxon>Flavobacteriia</taxon>
        <taxon>Flavobacteriales</taxon>
        <taxon>Flavobacteriaceae</taxon>
        <taxon>Aequorivita</taxon>
    </lineage>
</organism>
<dbReference type="NCBIfam" id="TIGR04056">
    <property type="entry name" value="OMP_RagA_SusC"/>
    <property type="match status" value="1"/>
</dbReference>
<evidence type="ECO:0000256" key="1">
    <source>
        <dbReference type="ARBA" id="ARBA00004571"/>
    </source>
</evidence>
<dbReference type="Gene3D" id="2.60.40.1120">
    <property type="entry name" value="Carboxypeptidase-like, regulatory domain"/>
    <property type="match status" value="1"/>
</dbReference>
<dbReference type="NCBIfam" id="TIGR04057">
    <property type="entry name" value="SusC_RagA_signa"/>
    <property type="match status" value="1"/>
</dbReference>
<gene>
    <name evidence="13" type="ORF">ESV24_02085</name>
</gene>
<evidence type="ECO:0000256" key="6">
    <source>
        <dbReference type="ARBA" id="ARBA00023136"/>
    </source>
</evidence>
<dbReference type="GO" id="GO:0009279">
    <property type="term" value="C:cell outer membrane"/>
    <property type="evidence" value="ECO:0007669"/>
    <property type="project" value="UniProtKB-SubCell"/>
</dbReference>
<dbReference type="InterPro" id="IPR036942">
    <property type="entry name" value="Beta-barrel_TonB_sf"/>
</dbReference>
<dbReference type="Pfam" id="PF07715">
    <property type="entry name" value="Plug"/>
    <property type="match status" value="1"/>
</dbReference>
<keyword evidence="7 8" id="KW-0998">Cell outer membrane</keyword>
<evidence type="ECO:0000313" key="14">
    <source>
        <dbReference type="Proteomes" id="UP000321945"/>
    </source>
</evidence>
<feature type="domain" description="TonB-dependent receptor-like beta-barrel" evidence="11">
    <location>
        <begin position="416"/>
        <end position="830"/>
    </location>
</feature>
<dbReference type="Gene3D" id="2.40.170.20">
    <property type="entry name" value="TonB-dependent receptor, beta-barrel domain"/>
    <property type="match status" value="1"/>
</dbReference>